<sequence length="39" mass="4509">MKEENNGVRKGLRMPNKREAIPRGLSSEGKSRERRTGPW</sequence>
<evidence type="ECO:0000313" key="3">
    <source>
        <dbReference type="Proteomes" id="UP000324222"/>
    </source>
</evidence>
<reference evidence="2 3" key="1">
    <citation type="submission" date="2019-05" db="EMBL/GenBank/DDBJ databases">
        <title>Another draft genome of Portunus trituberculatus and its Hox gene families provides insights of decapod evolution.</title>
        <authorList>
            <person name="Jeong J.-H."/>
            <person name="Song I."/>
            <person name="Kim S."/>
            <person name="Choi T."/>
            <person name="Kim D."/>
            <person name="Ryu S."/>
            <person name="Kim W."/>
        </authorList>
    </citation>
    <scope>NUCLEOTIDE SEQUENCE [LARGE SCALE GENOMIC DNA]</scope>
    <source>
        <tissue evidence="2">Muscle</tissue>
    </source>
</reference>
<gene>
    <name evidence="2" type="ORF">E2C01_048317</name>
</gene>
<dbReference type="Proteomes" id="UP000324222">
    <property type="component" value="Unassembled WGS sequence"/>
</dbReference>
<accession>A0A5B7G3H1</accession>
<feature type="compositionally biased region" description="Basic and acidic residues" evidence="1">
    <location>
        <begin position="29"/>
        <end position="39"/>
    </location>
</feature>
<keyword evidence="3" id="KW-1185">Reference proteome</keyword>
<evidence type="ECO:0000256" key="1">
    <source>
        <dbReference type="SAM" id="MobiDB-lite"/>
    </source>
</evidence>
<name>A0A5B7G3H1_PORTR</name>
<dbReference type="EMBL" id="VSRR010012330">
    <property type="protein sequence ID" value="MPC54401.1"/>
    <property type="molecule type" value="Genomic_DNA"/>
</dbReference>
<evidence type="ECO:0000313" key="2">
    <source>
        <dbReference type="EMBL" id="MPC54401.1"/>
    </source>
</evidence>
<proteinExistence type="predicted"/>
<dbReference type="AlphaFoldDB" id="A0A5B7G3H1"/>
<comment type="caution">
    <text evidence="2">The sequence shown here is derived from an EMBL/GenBank/DDBJ whole genome shotgun (WGS) entry which is preliminary data.</text>
</comment>
<organism evidence="2 3">
    <name type="scientific">Portunus trituberculatus</name>
    <name type="common">Swimming crab</name>
    <name type="synonym">Neptunus trituberculatus</name>
    <dbReference type="NCBI Taxonomy" id="210409"/>
    <lineage>
        <taxon>Eukaryota</taxon>
        <taxon>Metazoa</taxon>
        <taxon>Ecdysozoa</taxon>
        <taxon>Arthropoda</taxon>
        <taxon>Crustacea</taxon>
        <taxon>Multicrustacea</taxon>
        <taxon>Malacostraca</taxon>
        <taxon>Eumalacostraca</taxon>
        <taxon>Eucarida</taxon>
        <taxon>Decapoda</taxon>
        <taxon>Pleocyemata</taxon>
        <taxon>Brachyura</taxon>
        <taxon>Eubrachyura</taxon>
        <taxon>Portunoidea</taxon>
        <taxon>Portunidae</taxon>
        <taxon>Portuninae</taxon>
        <taxon>Portunus</taxon>
    </lineage>
</organism>
<feature type="region of interest" description="Disordered" evidence="1">
    <location>
        <begin position="1"/>
        <end position="39"/>
    </location>
</feature>
<protein>
    <submittedName>
        <fullName evidence="2">Uncharacterized protein</fullName>
    </submittedName>
</protein>